<dbReference type="GO" id="GO:0005975">
    <property type="term" value="P:carbohydrate metabolic process"/>
    <property type="evidence" value="ECO:0007669"/>
    <property type="project" value="InterPro"/>
</dbReference>
<feature type="chain" id="PRO_5026252101" evidence="2">
    <location>
        <begin position="21"/>
        <end position="632"/>
    </location>
</feature>
<dbReference type="InterPro" id="IPR011330">
    <property type="entry name" value="Glyco_hydro/deAcase_b/a-brl"/>
</dbReference>
<dbReference type="PROSITE" id="PS51677">
    <property type="entry name" value="NODB"/>
    <property type="match status" value="1"/>
</dbReference>
<keyword evidence="5" id="KW-1185">Reference proteome</keyword>
<dbReference type="Pfam" id="PF01522">
    <property type="entry name" value="Polysacc_deac_1"/>
    <property type="match status" value="1"/>
</dbReference>
<dbReference type="PANTHER" id="PTHR34216">
    <property type="match status" value="1"/>
</dbReference>
<dbReference type="InterPro" id="IPR002509">
    <property type="entry name" value="NODB_dom"/>
</dbReference>
<dbReference type="Proteomes" id="UP000501939">
    <property type="component" value="Chromosome"/>
</dbReference>
<dbReference type="AlphaFoldDB" id="A0A6G8S2X6"/>
<dbReference type="Gene3D" id="3.20.20.80">
    <property type="entry name" value="Glycosidases"/>
    <property type="match status" value="1"/>
</dbReference>
<dbReference type="PANTHER" id="PTHR34216:SF7">
    <property type="entry name" value="POLY-BETA-1,6-N-ACETYL-D-GLUCOSAMINE N-DEACETYLASE"/>
    <property type="match status" value="1"/>
</dbReference>
<evidence type="ECO:0000259" key="3">
    <source>
        <dbReference type="PROSITE" id="PS51677"/>
    </source>
</evidence>
<dbReference type="RefSeq" id="WP_166323442.1">
    <property type="nucleotide sequence ID" value="NZ_CP049916.1"/>
</dbReference>
<protein>
    <submittedName>
        <fullName evidence="4">Poly-beta-1,6-N-acetyl-D-glucosamine N-deacetylase PgaB</fullName>
    </submittedName>
</protein>
<dbReference type="KEGG" id="alj:G8D99_05735"/>
<accession>A0A6G8S2X6</accession>
<dbReference type="InterPro" id="IPR032772">
    <property type="entry name" value="PGA_deacetylase_PgaB_C"/>
</dbReference>
<dbReference type="InterPro" id="IPR051398">
    <property type="entry name" value="Polysacch_Deacetylase"/>
</dbReference>
<feature type="domain" description="NodB homology" evidence="3">
    <location>
        <begin position="94"/>
        <end position="330"/>
    </location>
</feature>
<dbReference type="GO" id="GO:0043708">
    <property type="term" value="P:cell adhesion involved in biofilm formation"/>
    <property type="evidence" value="ECO:0007669"/>
    <property type="project" value="InterPro"/>
</dbReference>
<dbReference type="Gene3D" id="3.20.20.370">
    <property type="entry name" value="Glycoside hydrolase/deacetylase"/>
    <property type="match status" value="1"/>
</dbReference>
<dbReference type="InterPro" id="IPR023854">
    <property type="entry name" value="PGA_deacetylase_PgaB"/>
</dbReference>
<name>A0A6G8S2X6_9GAMM</name>
<organism evidence="4 5">
    <name type="scientific">Acinetobacter lanii</name>
    <dbReference type="NCBI Taxonomy" id="2715163"/>
    <lineage>
        <taxon>Bacteria</taxon>
        <taxon>Pseudomonadati</taxon>
        <taxon>Pseudomonadota</taxon>
        <taxon>Gammaproteobacteria</taxon>
        <taxon>Moraxellales</taxon>
        <taxon>Moraxellaceae</taxon>
        <taxon>Acinetobacter</taxon>
    </lineage>
</organism>
<proteinExistence type="predicted"/>
<evidence type="ECO:0000313" key="5">
    <source>
        <dbReference type="Proteomes" id="UP000501939"/>
    </source>
</evidence>
<dbReference type="NCBIfam" id="TIGR03938">
    <property type="entry name" value="deacetyl_PgaB"/>
    <property type="match status" value="1"/>
</dbReference>
<evidence type="ECO:0000256" key="1">
    <source>
        <dbReference type="ARBA" id="ARBA00022729"/>
    </source>
</evidence>
<feature type="signal peptide" evidence="2">
    <location>
        <begin position="1"/>
        <end position="20"/>
    </location>
</feature>
<dbReference type="GO" id="GO:0016810">
    <property type="term" value="F:hydrolase activity, acting on carbon-nitrogen (but not peptide) bonds"/>
    <property type="evidence" value="ECO:0007669"/>
    <property type="project" value="InterPro"/>
</dbReference>
<gene>
    <name evidence="4" type="primary">pgaB</name>
    <name evidence="4" type="ORF">G8D99_05735</name>
</gene>
<evidence type="ECO:0000313" key="4">
    <source>
        <dbReference type="EMBL" id="QIO08566.1"/>
    </source>
</evidence>
<dbReference type="SUPFAM" id="SSF88713">
    <property type="entry name" value="Glycoside hydrolase/deacetylase"/>
    <property type="match status" value="1"/>
</dbReference>
<reference evidence="4 5" key="1">
    <citation type="submission" date="2020-03" db="EMBL/GenBank/DDBJ databases">
        <authorList>
            <person name="Zhu W."/>
        </authorList>
    </citation>
    <scope>NUCLEOTIDE SEQUENCE [LARGE SCALE GENOMIC DNA]</scope>
    <source>
        <strain evidence="4 5">185</strain>
    </source>
</reference>
<dbReference type="EMBL" id="CP049916">
    <property type="protein sequence ID" value="QIO08566.1"/>
    <property type="molecule type" value="Genomic_DNA"/>
</dbReference>
<dbReference type="Pfam" id="PF14883">
    <property type="entry name" value="GHL13"/>
    <property type="match status" value="1"/>
</dbReference>
<sequence length="632" mass="72036">MQKIALFLGSLVMSVSMAQAEPSQKDHLPENTFIGLTFHNVRDDVLKQGDKDLYAINTSNLVQYFEWLKQSKWHPISLKEIMHAKQSGQPLPENSVVISFDDGALSGYTHVYPLLKQYKIPAVFAIVTSWTNGNTQAPYEAYGQGNLMSWAQMREMQQSEWVEFASHSDDLHKGILANPQNNQEPAALTHQYFPLEKRYETDQEYQQRIFQDLVKSKAVLKKELGIDTLAVIWPYGAVSPQVERIAEQAGYPLSFSLGIDSLNHKDDGTFQRGLIMNNPSAEDIRQQMTEFVNYQHLANFEPVRSMGLDLKQLEANSIDEGNQKLGLALNQISAVANNALIVNVLADENQDGVYEHAYFPTQHLTVAQDLLNRVAWQARTRVFNRVTAKLPFYPDPKQPLLVLDLAEDLVKNNKGIDGIMLNADDRLQCLLEQPTNTQTQTLSDPCQQQLNQLFELSKGIHQRTNPYLNISNHQKFSIQLNVQPSKNIAVQQAVTQLQKNYSLINFEIDSIHQPQLFQSFVKNVEKLNQTDKAMVMVTLNNHQLKDRQQWQQLQKDLLRLQSVGVQKIGISEYSFNNALNIHQYLYKPMSLNPSPLLYRDPFRIELKQEVKADIKSDTKPNVTPDINQGVKP</sequence>
<evidence type="ECO:0000256" key="2">
    <source>
        <dbReference type="SAM" id="SignalP"/>
    </source>
</evidence>
<keyword evidence="1 2" id="KW-0732">Signal</keyword>